<evidence type="ECO:0000256" key="5">
    <source>
        <dbReference type="SAM" id="MobiDB-lite"/>
    </source>
</evidence>
<dbReference type="SMART" id="SM00369">
    <property type="entry name" value="LRR_TYP"/>
    <property type="match status" value="4"/>
</dbReference>
<evidence type="ECO:0000256" key="1">
    <source>
        <dbReference type="ARBA" id="ARBA00004496"/>
    </source>
</evidence>
<dbReference type="Proteomes" id="UP001519460">
    <property type="component" value="Unassembled WGS sequence"/>
</dbReference>
<dbReference type="AlphaFoldDB" id="A0ABD0KCJ2"/>
<dbReference type="PANTHER" id="PTHR22710">
    <property type="entry name" value="X-RAY RADIATION RESISTANCE ASSOCIATED PROTEIN 1 XRRA1"/>
    <property type="match status" value="1"/>
</dbReference>
<feature type="compositionally biased region" description="Basic and acidic residues" evidence="5">
    <location>
        <begin position="495"/>
        <end position="512"/>
    </location>
</feature>
<evidence type="ECO:0000313" key="7">
    <source>
        <dbReference type="Proteomes" id="UP001519460"/>
    </source>
</evidence>
<dbReference type="InterPro" id="IPR003591">
    <property type="entry name" value="Leu-rich_rpt_typical-subtyp"/>
</dbReference>
<feature type="compositionally biased region" description="Basic residues" evidence="5">
    <location>
        <begin position="299"/>
        <end position="314"/>
    </location>
</feature>
<feature type="compositionally biased region" description="Basic and acidic residues" evidence="5">
    <location>
        <begin position="475"/>
        <end position="486"/>
    </location>
</feature>
<dbReference type="Gene3D" id="3.80.10.10">
    <property type="entry name" value="Ribonuclease Inhibitor"/>
    <property type="match status" value="2"/>
</dbReference>
<keyword evidence="4" id="KW-0677">Repeat</keyword>
<evidence type="ECO:0008006" key="8">
    <source>
        <dbReference type="Google" id="ProtNLM"/>
    </source>
</evidence>
<organism evidence="6 7">
    <name type="scientific">Batillaria attramentaria</name>
    <dbReference type="NCBI Taxonomy" id="370345"/>
    <lineage>
        <taxon>Eukaryota</taxon>
        <taxon>Metazoa</taxon>
        <taxon>Spiralia</taxon>
        <taxon>Lophotrochozoa</taxon>
        <taxon>Mollusca</taxon>
        <taxon>Gastropoda</taxon>
        <taxon>Caenogastropoda</taxon>
        <taxon>Sorbeoconcha</taxon>
        <taxon>Cerithioidea</taxon>
        <taxon>Batillariidae</taxon>
        <taxon>Batillaria</taxon>
    </lineage>
</organism>
<gene>
    <name evidence="6" type="ORF">BaRGS_00023912</name>
</gene>
<feature type="compositionally biased region" description="Basic and acidic residues" evidence="5">
    <location>
        <begin position="315"/>
        <end position="326"/>
    </location>
</feature>
<evidence type="ECO:0000256" key="3">
    <source>
        <dbReference type="ARBA" id="ARBA00022614"/>
    </source>
</evidence>
<keyword evidence="7" id="KW-1185">Reference proteome</keyword>
<comment type="subcellular location">
    <subcellularLocation>
        <location evidence="1">Cytoplasm</location>
    </subcellularLocation>
</comment>
<accession>A0ABD0KCJ2</accession>
<dbReference type="PROSITE" id="PS51450">
    <property type="entry name" value="LRR"/>
    <property type="match status" value="1"/>
</dbReference>
<evidence type="ECO:0000256" key="4">
    <source>
        <dbReference type="ARBA" id="ARBA00022737"/>
    </source>
</evidence>
<dbReference type="SUPFAM" id="SSF52058">
    <property type="entry name" value="L domain-like"/>
    <property type="match status" value="1"/>
</dbReference>
<feature type="region of interest" description="Disordered" evidence="5">
    <location>
        <begin position="341"/>
        <end position="372"/>
    </location>
</feature>
<reference evidence="6 7" key="1">
    <citation type="journal article" date="2023" name="Sci. Data">
        <title>Genome assembly of the Korean intertidal mud-creeper Batillaria attramentaria.</title>
        <authorList>
            <person name="Patra A.K."/>
            <person name="Ho P.T."/>
            <person name="Jun S."/>
            <person name="Lee S.J."/>
            <person name="Kim Y."/>
            <person name="Won Y.J."/>
        </authorList>
    </citation>
    <scope>NUCLEOTIDE SEQUENCE [LARGE SCALE GENOMIC DNA]</scope>
    <source>
        <strain evidence="6">Wonlab-2016</strain>
    </source>
</reference>
<sequence>MALAGVKLDSDSGGFVSNCFPVRGLSKRGLNEGEGAWLVAHRAEQRRRFKAVLCTKPRTYSRIREERRRAEDQGIPLTELHFDQEEDGEPEEERPVLDGYYLMKHCCVDDPADLCSINIAGQELSDVKEDDLEMFDNVAYINAGENYLPFEAFRGFPALRELEMPLNGLRSLQIGNSDFPSLEVLDLSYNNLSHDDVLTIGTLPKLRVLHLTGNNFRTMPQDMAAPYVSSEKKVRRQRFARLEVLLLDDNKLSDINVFAALAGLPKLRHINMEKNELDLIPQLKCVEGRVVTHSEPETKRKHPKSGRKSSRRSKSRAELSSARKELLVNSASDLDEKLLGKKKIEEQPEEEQGTAADNVTENTHPQDGPAEKKDEELEALLTDDFSLGDLTAQIEELEAEAKEAAAKEDENGGQKVQEEEYVPKICEEDALLAVAAWPMLVHLVIHNNPLVTQHPGDPPLLKRFLSDRLGIKLQRKDEPRLTKPHIEVPTGKSRKVSDRVPKVPRSTIEERLQQLALEAPKPPPAPEPGRSWLPEDRTLSGRDLETSKRMPLPPIPASPHSVPSQAWSEKGKGGPEFGMEEQDKPVQRGATTSDSDAFFMTQLDYQEEESRPKQKPEKVPAQSASTETADDVNNSNADRYRGYELLLDLDPDDDIDAELPKDIQGNIRALKHVLGHALVYRDPSVDLDRVKRTVPEFRRVPMPPAKPHKSRQERVDDVLHTLRTRSTIQEEDLNKVLKDPRHLGQKYPEAQNLLGQIQRRYNSVRVSSMKEAHEARKIIDQAFEVLNKPRQTYKPAA</sequence>
<dbReference type="InterPro" id="IPR032675">
    <property type="entry name" value="LRR_dom_sf"/>
</dbReference>
<proteinExistence type="predicted"/>
<dbReference type="Pfam" id="PF13855">
    <property type="entry name" value="LRR_8"/>
    <property type="match status" value="1"/>
</dbReference>
<feature type="region of interest" description="Disordered" evidence="5">
    <location>
        <begin position="475"/>
        <end position="637"/>
    </location>
</feature>
<feature type="compositionally biased region" description="Basic and acidic residues" evidence="5">
    <location>
        <begin position="533"/>
        <end position="548"/>
    </location>
</feature>
<evidence type="ECO:0000256" key="2">
    <source>
        <dbReference type="ARBA" id="ARBA00022490"/>
    </source>
</evidence>
<comment type="caution">
    <text evidence="6">The sequence shown here is derived from an EMBL/GenBank/DDBJ whole genome shotgun (WGS) entry which is preliminary data.</text>
</comment>
<keyword evidence="3" id="KW-0433">Leucine-rich repeat</keyword>
<name>A0ABD0KCJ2_9CAEN</name>
<evidence type="ECO:0000313" key="6">
    <source>
        <dbReference type="EMBL" id="KAK7484869.1"/>
    </source>
</evidence>
<dbReference type="GO" id="GO:0005737">
    <property type="term" value="C:cytoplasm"/>
    <property type="evidence" value="ECO:0007669"/>
    <property type="project" value="UniProtKB-SubCell"/>
</dbReference>
<feature type="compositionally biased region" description="Basic and acidic residues" evidence="5">
    <location>
        <begin position="608"/>
        <end position="618"/>
    </location>
</feature>
<protein>
    <recommendedName>
        <fullName evidence="8">X-ray radiation resistance-associated protein 1</fullName>
    </recommendedName>
</protein>
<feature type="region of interest" description="Disordered" evidence="5">
    <location>
        <begin position="291"/>
        <end position="326"/>
    </location>
</feature>
<keyword evidence="2" id="KW-0963">Cytoplasm</keyword>
<dbReference type="PANTHER" id="PTHR22710:SF2">
    <property type="entry name" value="X-RAY RADIATION RESISTANCE-ASSOCIATED PROTEIN 1"/>
    <property type="match status" value="1"/>
</dbReference>
<feature type="compositionally biased region" description="Polar residues" evidence="5">
    <location>
        <begin position="622"/>
        <end position="637"/>
    </location>
</feature>
<feature type="compositionally biased region" description="Polar residues" evidence="5">
    <location>
        <begin position="355"/>
        <end position="365"/>
    </location>
</feature>
<dbReference type="InterPro" id="IPR001611">
    <property type="entry name" value="Leu-rich_rpt"/>
</dbReference>
<dbReference type="EMBL" id="JACVVK020000203">
    <property type="protein sequence ID" value="KAK7484869.1"/>
    <property type="molecule type" value="Genomic_DNA"/>
</dbReference>